<protein>
    <submittedName>
        <fullName evidence="1">Uncharacterized protein</fullName>
    </submittedName>
</protein>
<dbReference type="SUPFAM" id="SSF117281">
    <property type="entry name" value="Kelch motif"/>
    <property type="match status" value="1"/>
</dbReference>
<dbReference type="Proteomes" id="UP000265618">
    <property type="component" value="Unassembled WGS sequence"/>
</dbReference>
<sequence length="321" mass="36738">MGVPLCDVYNLDLDRCPEYRRLKGNLESTGSLSETEMYFVHIPKRPSRECYSQENVVCGYLTIDREEIGDRVTFSAHQELYPCPGRYLDQCTYIEMCSVTRIDIALFIADGMDTLIVFHPDSRKWENASRQRNNPHHQVWPHSVPDYEDVYEVFEHDGCLVIVGGLTPDRHHLQTHAYDPTERVWTLVGIVPIQFGDGITLTERDVFYDYTVPLVDLPRLSLADDESDGETDGWGPLPGFGWGYPEGFRRVRRYRFSLENGWVDTGPAPKIDCETVFDNTQSEPCLCERYLVQVDRYCAGDAGCYYGIRARDTVTGSSSEL</sequence>
<accession>A0A391NUH4</accession>
<dbReference type="Gene3D" id="2.120.10.80">
    <property type="entry name" value="Kelch-type beta propeller"/>
    <property type="match status" value="1"/>
</dbReference>
<gene>
    <name evidence="1" type="ORF">KIPB_002580</name>
</gene>
<dbReference type="AlphaFoldDB" id="A0A391NUH4"/>
<proteinExistence type="predicted"/>
<evidence type="ECO:0000313" key="1">
    <source>
        <dbReference type="EMBL" id="GCA62289.1"/>
    </source>
</evidence>
<reference evidence="1 2" key="1">
    <citation type="journal article" date="2018" name="PLoS ONE">
        <title>The draft genome of Kipferlia bialata reveals reductive genome evolution in fornicate parasites.</title>
        <authorList>
            <person name="Tanifuji G."/>
            <person name="Takabayashi S."/>
            <person name="Kume K."/>
            <person name="Takagi M."/>
            <person name="Nakayama T."/>
            <person name="Kamikawa R."/>
            <person name="Inagaki Y."/>
            <person name="Hashimoto T."/>
        </authorList>
    </citation>
    <scope>NUCLEOTIDE SEQUENCE [LARGE SCALE GENOMIC DNA]</scope>
    <source>
        <strain evidence="1">NY0173</strain>
    </source>
</reference>
<comment type="caution">
    <text evidence="1">The sequence shown here is derived from an EMBL/GenBank/DDBJ whole genome shotgun (WGS) entry which is preliminary data.</text>
</comment>
<keyword evidence="2" id="KW-1185">Reference proteome</keyword>
<dbReference type="InterPro" id="IPR015915">
    <property type="entry name" value="Kelch-typ_b-propeller"/>
</dbReference>
<evidence type="ECO:0000313" key="2">
    <source>
        <dbReference type="Proteomes" id="UP000265618"/>
    </source>
</evidence>
<organism evidence="1 2">
    <name type="scientific">Kipferlia bialata</name>
    <dbReference type="NCBI Taxonomy" id="797122"/>
    <lineage>
        <taxon>Eukaryota</taxon>
        <taxon>Metamonada</taxon>
        <taxon>Carpediemonas-like organisms</taxon>
        <taxon>Kipferlia</taxon>
    </lineage>
</organism>
<name>A0A391NUH4_9EUKA</name>
<dbReference type="EMBL" id="BDIP01000437">
    <property type="protein sequence ID" value="GCA62289.1"/>
    <property type="molecule type" value="Genomic_DNA"/>
</dbReference>